<dbReference type="PANTHER" id="PTHR47505:SF1">
    <property type="entry name" value="DNA UTILIZATION PROTEIN YHGH"/>
    <property type="match status" value="1"/>
</dbReference>
<evidence type="ECO:0000313" key="5">
    <source>
        <dbReference type="Proteomes" id="UP000242700"/>
    </source>
</evidence>
<gene>
    <name evidence="3" type="ORF">J2Z27_000174</name>
    <name evidence="4" type="ORF">SAMN05216187_10576</name>
</gene>
<evidence type="ECO:0000256" key="1">
    <source>
        <dbReference type="ARBA" id="ARBA00008007"/>
    </source>
</evidence>
<dbReference type="SUPFAM" id="SSF48695">
    <property type="entry name" value="Multiheme cytochromes"/>
    <property type="match status" value="1"/>
</dbReference>
<feature type="domain" description="Phosphoribosyltransferase" evidence="2">
    <location>
        <begin position="139"/>
        <end position="218"/>
    </location>
</feature>
<dbReference type="Proteomes" id="UP001519348">
    <property type="component" value="Unassembled WGS sequence"/>
</dbReference>
<dbReference type="STRING" id="586411.SAMN05216187_10576"/>
<dbReference type="InterPro" id="IPR029057">
    <property type="entry name" value="PRTase-like"/>
</dbReference>
<dbReference type="Pfam" id="PF00156">
    <property type="entry name" value="Pribosyltran"/>
    <property type="match status" value="1"/>
</dbReference>
<dbReference type="CDD" id="cd06223">
    <property type="entry name" value="PRTases_typeI"/>
    <property type="match status" value="1"/>
</dbReference>
<evidence type="ECO:0000313" key="6">
    <source>
        <dbReference type="Proteomes" id="UP001519348"/>
    </source>
</evidence>
<sequence length="227" mass="26096">MRCLYCHSVIAAEPTLVSLFKRDEPLCLTCREKLTFKFPGERCGRCHQLVNKKTEVCSDCELLIGVYPHINKIYTVTDYNEETKMLMHRYKFVKDYALAEVLALLCSFSFKPYHAVVPIPVSTVRLKERTYNQTSAVLDVLGIKYAELLGTKKSKRQSDLTRHERLNSENPFYLKENVRADDFSGMNIVIIDDIYTTGTTVHQAAEIISTLNFQNIDVLTFSKTQHI</sequence>
<reference evidence="5" key="2">
    <citation type="submission" date="2016-10" db="EMBL/GenBank/DDBJ databases">
        <authorList>
            <person name="Varghese N."/>
            <person name="Submissions S."/>
        </authorList>
    </citation>
    <scope>NUCLEOTIDE SEQUENCE [LARGE SCALE GENOMIC DNA]</scope>
    <source>
        <strain evidence="5">CGMCC 1.8911</strain>
    </source>
</reference>
<keyword evidence="6" id="KW-1185">Reference proteome</keyword>
<evidence type="ECO:0000259" key="2">
    <source>
        <dbReference type="Pfam" id="PF00156"/>
    </source>
</evidence>
<dbReference type="InterPro" id="IPR000836">
    <property type="entry name" value="PRTase_dom"/>
</dbReference>
<dbReference type="PANTHER" id="PTHR47505">
    <property type="entry name" value="DNA UTILIZATION PROTEIN YHGH"/>
    <property type="match status" value="1"/>
</dbReference>
<dbReference type="InterPro" id="IPR051910">
    <property type="entry name" value="ComF/GntX_DNA_util-trans"/>
</dbReference>
<evidence type="ECO:0000313" key="3">
    <source>
        <dbReference type="EMBL" id="MBP1951148.1"/>
    </source>
</evidence>
<dbReference type="AlphaFoldDB" id="A0A1G8ZHS5"/>
<dbReference type="Gene3D" id="3.40.50.2020">
    <property type="match status" value="1"/>
</dbReference>
<accession>A0A1G8ZHS5</accession>
<protein>
    <submittedName>
        <fullName evidence="4">Competence protein ComFC</fullName>
    </submittedName>
</protein>
<dbReference type="EMBL" id="JAGGKN010000001">
    <property type="protein sequence ID" value="MBP1951148.1"/>
    <property type="molecule type" value="Genomic_DNA"/>
</dbReference>
<comment type="similarity">
    <text evidence="1">Belongs to the ComF/GntX family.</text>
</comment>
<dbReference type="SUPFAM" id="SSF53271">
    <property type="entry name" value="PRTase-like"/>
    <property type="match status" value="1"/>
</dbReference>
<reference evidence="4" key="1">
    <citation type="submission" date="2016-10" db="EMBL/GenBank/DDBJ databases">
        <authorList>
            <person name="de Groot N.N."/>
        </authorList>
    </citation>
    <scope>NUCLEOTIDE SEQUENCE [LARGE SCALE GENOMIC DNA]</scope>
    <source>
        <strain evidence="4">CGMCC 1.8911</strain>
    </source>
</reference>
<dbReference type="Proteomes" id="UP000242700">
    <property type="component" value="Unassembled WGS sequence"/>
</dbReference>
<dbReference type="RefSeq" id="WP_092597011.1">
    <property type="nucleotide sequence ID" value="NZ_BMCN01000001.1"/>
</dbReference>
<proteinExistence type="inferred from homology"/>
<dbReference type="EMBL" id="FNFI01000005">
    <property type="protein sequence ID" value="SDK14553.1"/>
    <property type="molecule type" value="Genomic_DNA"/>
</dbReference>
<organism evidence="4 5">
    <name type="scientific">Jeotgalicoccus aerolatus</name>
    <dbReference type="NCBI Taxonomy" id="709510"/>
    <lineage>
        <taxon>Bacteria</taxon>
        <taxon>Bacillati</taxon>
        <taxon>Bacillota</taxon>
        <taxon>Bacilli</taxon>
        <taxon>Bacillales</taxon>
        <taxon>Staphylococcaceae</taxon>
        <taxon>Jeotgalicoccus</taxon>
    </lineage>
</organism>
<reference evidence="3 6" key="3">
    <citation type="submission" date="2021-03" db="EMBL/GenBank/DDBJ databases">
        <title>Genomic Encyclopedia of Type Strains, Phase IV (KMG-IV): sequencing the most valuable type-strain genomes for metagenomic binning, comparative biology and taxonomic classification.</title>
        <authorList>
            <person name="Goeker M."/>
        </authorList>
    </citation>
    <scope>NUCLEOTIDE SEQUENCE [LARGE SCALE GENOMIC DNA]</scope>
    <source>
        <strain evidence="3 6">DSM 22420</strain>
    </source>
</reference>
<dbReference type="OrthoDB" id="9779910at2"/>
<name>A0A1G8ZHS5_9STAP</name>
<evidence type="ECO:0000313" key="4">
    <source>
        <dbReference type="EMBL" id="SDK14553.1"/>
    </source>
</evidence>
<dbReference type="InterPro" id="IPR036280">
    <property type="entry name" value="Multihaem_cyt_sf"/>
</dbReference>